<dbReference type="InterPro" id="IPR038578">
    <property type="entry name" value="GT29-like_sf"/>
</dbReference>
<evidence type="ECO:0000256" key="7">
    <source>
        <dbReference type="ARBA" id="ARBA00022989"/>
    </source>
</evidence>
<proteinExistence type="inferred from homology"/>
<evidence type="ECO:0000256" key="11">
    <source>
        <dbReference type="ARBA" id="ARBA00023180"/>
    </source>
</evidence>
<dbReference type="PANTHER" id="PTHR46059">
    <property type="entry name" value="BETA-GALACTOSIDE ALPHA-2,6-SIALYLTRANSFERASE"/>
    <property type="match status" value="1"/>
</dbReference>
<evidence type="ECO:0000256" key="8">
    <source>
        <dbReference type="ARBA" id="ARBA00023034"/>
    </source>
</evidence>
<keyword evidence="7" id="KW-1133">Transmembrane helix</keyword>
<evidence type="ECO:0000256" key="5">
    <source>
        <dbReference type="ARBA" id="ARBA00022692"/>
    </source>
</evidence>
<evidence type="ECO:0000256" key="10">
    <source>
        <dbReference type="ARBA" id="ARBA00023157"/>
    </source>
</evidence>
<dbReference type="InterPro" id="IPR001675">
    <property type="entry name" value="Glyco_trans_29"/>
</dbReference>
<dbReference type="EMBL" id="GBEZ01010390">
    <property type="protein sequence ID" value="JAC75280.1"/>
    <property type="molecule type" value="Transcribed_RNA"/>
</dbReference>
<reference evidence="17" key="1">
    <citation type="submission" date="2014-05" db="EMBL/GenBank/DDBJ databases">
        <title>The transcriptome of the halophilic microalga Tetraselmis sp. GSL018 isolated from the Great Salt Lake, Utah.</title>
        <authorList>
            <person name="Jinkerson R.E."/>
            <person name="D'Adamo S."/>
            <person name="Posewitz M.C."/>
        </authorList>
    </citation>
    <scope>NUCLEOTIDE SEQUENCE</scope>
    <source>
        <strain evidence="17">GSL018</strain>
    </source>
</reference>
<evidence type="ECO:0000256" key="15">
    <source>
        <dbReference type="SAM" id="SignalP"/>
    </source>
</evidence>
<evidence type="ECO:0000256" key="2">
    <source>
        <dbReference type="ARBA" id="ARBA00006003"/>
    </source>
</evidence>
<dbReference type="GO" id="GO:0032580">
    <property type="term" value="C:Golgi cisterna membrane"/>
    <property type="evidence" value="ECO:0007669"/>
    <property type="project" value="UniProtKB-SubCell"/>
</dbReference>
<feature type="chain" id="PRO_5007370683" description="beta-galactoside alpha-(2,6)-sialyltransferase" evidence="15">
    <location>
        <begin position="27"/>
        <end position="624"/>
    </location>
</feature>
<evidence type="ECO:0000256" key="14">
    <source>
        <dbReference type="SAM" id="MobiDB-lite"/>
    </source>
</evidence>
<keyword evidence="11" id="KW-0325">Glycoprotein</keyword>
<evidence type="ECO:0000256" key="1">
    <source>
        <dbReference type="ARBA" id="ARBA00004447"/>
    </source>
</evidence>
<name>A0A061RWL6_9CHLO</name>
<evidence type="ECO:0000256" key="9">
    <source>
        <dbReference type="ARBA" id="ARBA00023136"/>
    </source>
</evidence>
<gene>
    <name evidence="17" type="ORF">TSPGSL018_18099</name>
    <name evidence="16" type="ORF">TSPGSL018_23543</name>
</gene>
<evidence type="ECO:0000256" key="6">
    <source>
        <dbReference type="ARBA" id="ARBA00022968"/>
    </source>
</evidence>
<keyword evidence="4 17" id="KW-0808">Transferase</keyword>
<keyword evidence="5" id="KW-0812">Transmembrane</keyword>
<evidence type="ECO:0000313" key="16">
    <source>
        <dbReference type="EMBL" id="JAC75280.1"/>
    </source>
</evidence>
<keyword evidence="3 17" id="KW-0328">Glycosyltransferase</keyword>
<feature type="compositionally biased region" description="Polar residues" evidence="14">
    <location>
        <begin position="50"/>
        <end position="62"/>
    </location>
</feature>
<evidence type="ECO:0000256" key="12">
    <source>
        <dbReference type="ARBA" id="ARBA00034249"/>
    </source>
</evidence>
<keyword evidence="8" id="KW-0333">Golgi apparatus</keyword>
<comment type="subcellular location">
    <subcellularLocation>
        <location evidence="1">Golgi apparatus</location>
        <location evidence="1">Golgi stack membrane</location>
        <topology evidence="1">Single-pass type II membrane protein</topology>
    </subcellularLocation>
</comment>
<keyword evidence="15" id="KW-0732">Signal</keyword>
<feature type="region of interest" description="Disordered" evidence="14">
    <location>
        <begin position="50"/>
        <end position="69"/>
    </location>
</feature>
<evidence type="ECO:0000256" key="3">
    <source>
        <dbReference type="ARBA" id="ARBA00022676"/>
    </source>
</evidence>
<dbReference type="GO" id="GO:0003835">
    <property type="term" value="F:beta-galactoside alpha-2,6-sialyltransferase activity"/>
    <property type="evidence" value="ECO:0007669"/>
    <property type="project" value="UniProtKB-EC"/>
</dbReference>
<keyword evidence="10" id="KW-1015">Disulfide bond</keyword>
<comment type="catalytic activity">
    <reaction evidence="12">
        <text>a beta-D-galactoside + CMP-N-acetyl-beta-neuraminate = an N-acetyl-alpha-neuraminyl-(2-&gt;6)-beta-D-galactosyl derivative + CMP + H(+)</text>
        <dbReference type="Rhea" id="RHEA:52104"/>
        <dbReference type="ChEBI" id="CHEBI:15378"/>
        <dbReference type="ChEBI" id="CHEBI:28034"/>
        <dbReference type="ChEBI" id="CHEBI:57812"/>
        <dbReference type="ChEBI" id="CHEBI:60377"/>
        <dbReference type="ChEBI" id="CHEBI:136398"/>
        <dbReference type="EC" id="2.4.3.1"/>
    </reaction>
</comment>
<organism evidence="17">
    <name type="scientific">Tetraselmis sp. GSL018</name>
    <dbReference type="NCBI Taxonomy" id="582737"/>
    <lineage>
        <taxon>Eukaryota</taxon>
        <taxon>Viridiplantae</taxon>
        <taxon>Chlorophyta</taxon>
        <taxon>core chlorophytes</taxon>
        <taxon>Chlorodendrophyceae</taxon>
        <taxon>Chlorodendrales</taxon>
        <taxon>Chlorodendraceae</taxon>
        <taxon>Tetraselmis</taxon>
    </lineage>
</organism>
<keyword evidence="9" id="KW-0472">Membrane</keyword>
<sequence length="624" mass="70505">MESLRPAVLPLLVVSVLLYHVSQVSCRKYLTIQQDSPTLDESRQRHLLESGNSTVFNETENSSGERSERDYGNYLEYGFQLPRSNFYRIHTQIMESPKDKPCHVASDCTKRCVEACSMALVDHQCAAKECSQKCYAEDCSGDVKRHPGGENCQHVCEPECLMGCRNSSNAALRLQFERCLESKEPDCVEKCLARGAHSAAGCGNMCQVKARADCTTNVNRKCLGMCGRHVCTPQGRCDCPFFLRGNSMCTAYSWLHDVAPRHVNFCFQSIFDEKFHTSKFGDTNTPSIASSILYHGIRSSEATLEANRAHTGYYRHREHRLRPTETPFPDLPDLADFSTCAIVGSSGTLKGSRLGGEIDNHTAVIRFNDAPTSGYEADVGSKTTLRLQNNMYCGFCEKPDEILFPYTITTLEKFCVQRENRPECRVYKSSNELRNFVSRFYEPLIDRFAKNLTWYKGNLIEELGGGAVTNDDDSEYVDRTATVGHAAASRWHAYIPRGSTASAAKWGTAKEAEEGDPGEEHHDVGAHHRLRHKMRFLGEREVATQMVNGTRVYLKDISAGLTGIILAMHMCYKVDVYGFSQSGSYYYPKVKRTDRPWETIHFWELEHVCQDAYQNYLGRVQFHH</sequence>
<dbReference type="PANTHER" id="PTHR46059:SF1">
    <property type="entry name" value="BETA-GALACTOSIDE ALPHA-2,6-SIALYLTRANSFERASE"/>
    <property type="match status" value="1"/>
</dbReference>
<dbReference type="AlphaFoldDB" id="A0A061RWL6"/>
<dbReference type="EC" id="2.4.3.1" evidence="13"/>
<feature type="signal peptide" evidence="15">
    <location>
        <begin position="1"/>
        <end position="26"/>
    </location>
</feature>
<accession>A0A061RWL6</accession>
<dbReference type="GO" id="GO:0097503">
    <property type="term" value="P:sialylation"/>
    <property type="evidence" value="ECO:0007669"/>
    <property type="project" value="TreeGrafter"/>
</dbReference>
<protein>
    <recommendedName>
        <fullName evidence="13">beta-galactoside alpha-(2,6)-sialyltransferase</fullName>
        <ecNumber evidence="13">2.4.3.1</ecNumber>
    </recommendedName>
</protein>
<dbReference type="Pfam" id="PF00777">
    <property type="entry name" value="Glyco_transf_29"/>
    <property type="match status" value="2"/>
</dbReference>
<dbReference type="EMBL" id="GBEZ01008240">
    <property type="protein sequence ID" value="JAC77287.1"/>
    <property type="molecule type" value="Transcribed_RNA"/>
</dbReference>
<evidence type="ECO:0000313" key="17">
    <source>
        <dbReference type="EMBL" id="JAC77287.1"/>
    </source>
</evidence>
<dbReference type="Gene3D" id="3.90.1480.20">
    <property type="entry name" value="Glycosyl transferase family 29"/>
    <property type="match status" value="2"/>
</dbReference>
<evidence type="ECO:0000256" key="4">
    <source>
        <dbReference type="ARBA" id="ARBA00022679"/>
    </source>
</evidence>
<comment type="similarity">
    <text evidence="2">Belongs to the glycosyltransferase 29 family.</text>
</comment>
<evidence type="ECO:0000256" key="13">
    <source>
        <dbReference type="ARBA" id="ARBA00034329"/>
    </source>
</evidence>
<keyword evidence="6" id="KW-0735">Signal-anchor</keyword>